<organism evidence="1 2">
    <name type="scientific">Peronospora belbahrii</name>
    <dbReference type="NCBI Taxonomy" id="622444"/>
    <lineage>
        <taxon>Eukaryota</taxon>
        <taxon>Sar</taxon>
        <taxon>Stramenopiles</taxon>
        <taxon>Oomycota</taxon>
        <taxon>Peronosporomycetes</taxon>
        <taxon>Peronosporales</taxon>
        <taxon>Peronosporaceae</taxon>
        <taxon>Peronospora</taxon>
    </lineage>
</organism>
<gene>
    <name evidence="1" type="ORF">PBS001_LOCUS472</name>
</gene>
<dbReference type="EMBL" id="CAKLCB010000018">
    <property type="protein sequence ID" value="CAH0513669.1"/>
    <property type="molecule type" value="Genomic_DNA"/>
</dbReference>
<proteinExistence type="predicted"/>
<evidence type="ECO:0000313" key="1">
    <source>
        <dbReference type="EMBL" id="CAH0513669.1"/>
    </source>
</evidence>
<name>A0ABN8CNE4_9STRA</name>
<sequence>MFFVKSELSPENQHIIHMTDAKNHSLGLLKTEILRERADFHNPFASHRQSNVYFAGINVIEVKRVFGELQSGDW</sequence>
<accession>A0ABN8CNE4</accession>
<comment type="caution">
    <text evidence="1">The sequence shown here is derived from an EMBL/GenBank/DDBJ whole genome shotgun (WGS) entry which is preliminary data.</text>
</comment>
<keyword evidence="2" id="KW-1185">Reference proteome</keyword>
<dbReference type="Proteomes" id="UP001158986">
    <property type="component" value="Unassembled WGS sequence"/>
</dbReference>
<reference evidence="1 2" key="1">
    <citation type="submission" date="2021-11" db="EMBL/GenBank/DDBJ databases">
        <authorList>
            <person name="Islam A."/>
            <person name="Islam S."/>
            <person name="Flora M.S."/>
            <person name="Rahman M."/>
            <person name="Ziaur R.M."/>
            <person name="Epstein J.H."/>
            <person name="Hassan M."/>
            <person name="Klassen M."/>
            <person name="Woodard K."/>
            <person name="Webb A."/>
            <person name="Webby R.J."/>
            <person name="El Zowalaty M.E."/>
        </authorList>
    </citation>
    <scope>NUCLEOTIDE SEQUENCE [LARGE SCALE GENOMIC DNA]</scope>
    <source>
        <strain evidence="1">Pbs1</strain>
    </source>
</reference>
<evidence type="ECO:0000313" key="2">
    <source>
        <dbReference type="Proteomes" id="UP001158986"/>
    </source>
</evidence>
<protein>
    <submittedName>
        <fullName evidence="1">Uncharacterized protein</fullName>
    </submittedName>
</protein>